<dbReference type="AlphaFoldDB" id="A0AAD7ZT81"/>
<feature type="non-terminal residue" evidence="1">
    <location>
        <position position="76"/>
    </location>
</feature>
<dbReference type="Proteomes" id="UP001233999">
    <property type="component" value="Unassembled WGS sequence"/>
</dbReference>
<feature type="non-terminal residue" evidence="1">
    <location>
        <position position="1"/>
    </location>
</feature>
<organism evidence="1 2">
    <name type="scientific">Diploptera punctata</name>
    <name type="common">Pacific beetle cockroach</name>
    <dbReference type="NCBI Taxonomy" id="6984"/>
    <lineage>
        <taxon>Eukaryota</taxon>
        <taxon>Metazoa</taxon>
        <taxon>Ecdysozoa</taxon>
        <taxon>Arthropoda</taxon>
        <taxon>Hexapoda</taxon>
        <taxon>Insecta</taxon>
        <taxon>Pterygota</taxon>
        <taxon>Neoptera</taxon>
        <taxon>Polyneoptera</taxon>
        <taxon>Dictyoptera</taxon>
        <taxon>Blattodea</taxon>
        <taxon>Blaberoidea</taxon>
        <taxon>Blaberidae</taxon>
        <taxon>Diplopterinae</taxon>
        <taxon>Diploptera</taxon>
    </lineage>
</organism>
<protein>
    <submittedName>
        <fullName evidence="1">Uncharacterized protein</fullName>
    </submittedName>
</protein>
<comment type="caution">
    <text evidence="1">The sequence shown here is derived from an EMBL/GenBank/DDBJ whole genome shotgun (WGS) entry which is preliminary data.</text>
</comment>
<evidence type="ECO:0000313" key="1">
    <source>
        <dbReference type="EMBL" id="KAJ9585647.1"/>
    </source>
</evidence>
<reference evidence="1" key="2">
    <citation type="submission" date="2023-05" db="EMBL/GenBank/DDBJ databases">
        <authorList>
            <person name="Fouks B."/>
        </authorList>
    </citation>
    <scope>NUCLEOTIDE SEQUENCE</scope>
    <source>
        <strain evidence="1">Stay&amp;Tobe</strain>
        <tissue evidence="1">Testes</tissue>
    </source>
</reference>
<accession>A0AAD7ZT81</accession>
<evidence type="ECO:0000313" key="2">
    <source>
        <dbReference type="Proteomes" id="UP001233999"/>
    </source>
</evidence>
<name>A0AAD7ZT81_DIPPU</name>
<proteinExistence type="predicted"/>
<keyword evidence="2" id="KW-1185">Reference proteome</keyword>
<sequence length="76" mass="8725">IKNYKLHHFLSNELRVRPSSIICNRSGCRVQRSPVLPLVLRPAINQDPNVNCHRLCVLGSRDKWIAKSFSCIINTK</sequence>
<gene>
    <name evidence="1" type="ORF">L9F63_002567</name>
</gene>
<reference evidence="1" key="1">
    <citation type="journal article" date="2023" name="IScience">
        <title>Live-bearing cockroach genome reveals convergent evolutionary mechanisms linked to viviparity in insects and beyond.</title>
        <authorList>
            <person name="Fouks B."/>
            <person name="Harrison M.C."/>
            <person name="Mikhailova A.A."/>
            <person name="Marchal E."/>
            <person name="English S."/>
            <person name="Carruthers M."/>
            <person name="Jennings E.C."/>
            <person name="Chiamaka E.L."/>
            <person name="Frigard R.A."/>
            <person name="Pippel M."/>
            <person name="Attardo G.M."/>
            <person name="Benoit J.B."/>
            <person name="Bornberg-Bauer E."/>
            <person name="Tobe S.S."/>
        </authorList>
    </citation>
    <scope>NUCLEOTIDE SEQUENCE</scope>
    <source>
        <strain evidence="1">Stay&amp;Tobe</strain>
    </source>
</reference>
<dbReference type="EMBL" id="JASPKZ010007255">
    <property type="protein sequence ID" value="KAJ9585647.1"/>
    <property type="molecule type" value="Genomic_DNA"/>
</dbReference>